<accession>A0ABR1NWA6</accession>
<name>A0ABR1NWA6_DIAER</name>
<sequence>MSPASGRVTSPDTTLFGSRSLLESLPALDAAISGFVDSMPGDQLPLPTSTLVKKPAGSGGQDSGVAGAKDPEDELDAAEQRLWDEVKEVIATFGPLVGGVKIKIPGSKQHIIVHSCLLIGKSAFCRAALANNAGQNKARTLALPISSPTTLAHFLKWVYSDTILPAHETPCPCCVGSSVSWPQLVKLWIFASNMGMPKLQNHSIDILVSKMNHREGKIAQIRAAFSLLWPGKNQAQAQVAQSDADKPLRKFMLDWFANPLYQTKAEADQLWAGGLSRSFYRDFALHAVEKNFSMGDDELDDEVDSNLHIKAMEEVTRHNLGCFWNIKPKNYHVNNKTFAAPVGKKK</sequence>
<dbReference type="EMBL" id="JAKNSF020000091">
    <property type="protein sequence ID" value="KAK7717832.1"/>
    <property type="molecule type" value="Genomic_DNA"/>
</dbReference>
<protein>
    <recommendedName>
        <fullName evidence="4">BTB domain-containing protein</fullName>
    </recommendedName>
</protein>
<dbReference type="Gene3D" id="3.30.710.10">
    <property type="entry name" value="Potassium Channel Kv1.1, Chain A"/>
    <property type="match status" value="1"/>
</dbReference>
<comment type="caution">
    <text evidence="2">The sequence shown here is derived from an EMBL/GenBank/DDBJ whole genome shotgun (WGS) entry which is preliminary data.</text>
</comment>
<reference evidence="2 3" key="1">
    <citation type="submission" date="2024-02" db="EMBL/GenBank/DDBJ databases">
        <title>De novo assembly and annotation of 12 fungi associated with fruit tree decline syndrome in Ontario, Canada.</title>
        <authorList>
            <person name="Sulman M."/>
            <person name="Ellouze W."/>
            <person name="Ilyukhin E."/>
        </authorList>
    </citation>
    <scope>NUCLEOTIDE SEQUENCE [LARGE SCALE GENOMIC DNA]</scope>
    <source>
        <strain evidence="2 3">M169</strain>
    </source>
</reference>
<evidence type="ECO:0000313" key="3">
    <source>
        <dbReference type="Proteomes" id="UP001430848"/>
    </source>
</evidence>
<feature type="region of interest" description="Disordered" evidence="1">
    <location>
        <begin position="46"/>
        <end position="73"/>
    </location>
</feature>
<keyword evidence="3" id="KW-1185">Reference proteome</keyword>
<evidence type="ECO:0000313" key="2">
    <source>
        <dbReference type="EMBL" id="KAK7717832.1"/>
    </source>
</evidence>
<dbReference type="InterPro" id="IPR011333">
    <property type="entry name" value="SKP1/BTB/POZ_sf"/>
</dbReference>
<dbReference type="Proteomes" id="UP001430848">
    <property type="component" value="Unassembled WGS sequence"/>
</dbReference>
<proteinExistence type="predicted"/>
<organism evidence="2 3">
    <name type="scientific">Diaporthe eres</name>
    <name type="common">Phomopsis oblonga</name>
    <dbReference type="NCBI Taxonomy" id="83184"/>
    <lineage>
        <taxon>Eukaryota</taxon>
        <taxon>Fungi</taxon>
        <taxon>Dikarya</taxon>
        <taxon>Ascomycota</taxon>
        <taxon>Pezizomycotina</taxon>
        <taxon>Sordariomycetes</taxon>
        <taxon>Sordariomycetidae</taxon>
        <taxon>Diaporthales</taxon>
        <taxon>Diaporthaceae</taxon>
        <taxon>Diaporthe</taxon>
        <taxon>Diaporthe eres species complex</taxon>
    </lineage>
</organism>
<evidence type="ECO:0000256" key="1">
    <source>
        <dbReference type="SAM" id="MobiDB-lite"/>
    </source>
</evidence>
<gene>
    <name evidence="2" type="ORF">SLS63_010687</name>
</gene>
<evidence type="ECO:0008006" key="4">
    <source>
        <dbReference type="Google" id="ProtNLM"/>
    </source>
</evidence>